<proteinExistence type="predicted"/>
<dbReference type="RefSeq" id="WP_085680345.1">
    <property type="nucleotide sequence ID" value="NZ_CP020931.1"/>
</dbReference>
<reference evidence="1 2" key="1">
    <citation type="submission" date="2017-04" db="EMBL/GenBank/DDBJ databases">
        <title>Genome Sequence of Marinobacter salarius strain SMR5 Isolated from a culture of the Diatom Skeletonema marinoi.</title>
        <authorList>
            <person name="Topel M."/>
            <person name="Pinder M.I.M."/>
            <person name="Johansson O.N."/>
            <person name="Kourtchenko O."/>
            <person name="Godhe A."/>
            <person name="Clarke A.K."/>
        </authorList>
    </citation>
    <scope>NUCLEOTIDE SEQUENCE [LARGE SCALE GENOMIC DNA]</scope>
    <source>
        <strain evidence="1 2">SMR5</strain>
    </source>
</reference>
<evidence type="ECO:0000313" key="1">
    <source>
        <dbReference type="EMBL" id="ARM83973.1"/>
    </source>
</evidence>
<name>A0A1W6K976_9GAMM</name>
<accession>A0A1W6K976</accession>
<gene>
    <name evidence="1" type="ORF">MARSALSMR5_01895</name>
</gene>
<dbReference type="AlphaFoldDB" id="A0A1W6K976"/>
<dbReference type="GeneID" id="77255850"/>
<organism evidence="1 2">
    <name type="scientific">Marinobacter salarius</name>
    <dbReference type="NCBI Taxonomy" id="1420917"/>
    <lineage>
        <taxon>Bacteria</taxon>
        <taxon>Pseudomonadati</taxon>
        <taxon>Pseudomonadota</taxon>
        <taxon>Gammaproteobacteria</taxon>
        <taxon>Pseudomonadales</taxon>
        <taxon>Marinobacteraceae</taxon>
        <taxon>Marinobacter</taxon>
    </lineage>
</organism>
<evidence type="ECO:0000313" key="2">
    <source>
        <dbReference type="Proteomes" id="UP000193100"/>
    </source>
</evidence>
<protein>
    <submittedName>
        <fullName evidence="1">Uncharacterized protein</fullName>
    </submittedName>
</protein>
<sequence>MAEQNRKSNDEKRWRNQAKETVDLYIEAIYAEVRHRDMAYESRSVIGMSVDFLGEIPKGSGFSGFCKLGAKIDRMARDTVTCEHRNAVAWLNRLPEIFRDAMVYDRALRGREKIVAVDPLRPRDPVTKLWTDKLCAEDLHCSESAFKKRISDGYFELERVMGLRERQAA</sequence>
<dbReference type="EMBL" id="CP020931">
    <property type="protein sequence ID" value="ARM83973.1"/>
    <property type="molecule type" value="Genomic_DNA"/>
</dbReference>
<dbReference type="Proteomes" id="UP000193100">
    <property type="component" value="Chromosome"/>
</dbReference>